<evidence type="ECO:0000313" key="6">
    <source>
        <dbReference type="EMBL" id="ORY54015.1"/>
    </source>
</evidence>
<dbReference type="InterPro" id="IPR054107">
    <property type="entry name" value="Cel124_cat"/>
</dbReference>
<keyword evidence="2" id="KW-0677">Repeat</keyword>
<dbReference type="PROSITE" id="PS51763">
    <property type="entry name" value="CBM10"/>
    <property type="match status" value="3"/>
</dbReference>
<protein>
    <recommendedName>
        <fullName evidence="5">CBM10 domain-containing protein</fullName>
    </recommendedName>
</protein>
<dbReference type="Pfam" id="PF21908">
    <property type="entry name" value="Cel124_C"/>
    <property type="match status" value="1"/>
</dbReference>
<dbReference type="OrthoDB" id="10337708at2759"/>
<sequence length="576" mass="65122">MDFMNKNLFLLLIGLFGLLSVQASKPGFEIKIGKSWETDNVSYVQYDGEINNASKLKINNWYIEIPYNKGKNKLHGNWGCEIEEQADKIILTGGDVNGVIKVSTVATFGFIVSDPDKEFNIEKAVLYTKNKEIPVHSKPEDSEDEMDMNVDLPFEDNRYFPESMDIKKLKDAATAMSVSEVKEVIFKELVEHWDVIKAYLKNDNMLKVFALFLGWATRESTLNAGVETAFEDGFGVNSAHAYGPFQTAVTAFYGCDPSFDLEDDVKEIYWYTLNEKNFCDPYISTHMGIRKLIHFVIEAENFGVTGLDVVRSALKGFNSGHATPMQENETFHSYCDEIGSLGHWYYETGHYEDDEYTWTGDSRCDRNDPWGWWENDDPLPKVEIPVHVRNPEDGTETIYTVDNYPKAETSSTPAKTTTTTSKTKPTSSNNEKCWAKDLGFSCCQACEVTYTDNDGDWGFENGDWCGIIEQNCKQSNSDKTKCFTEEKGMDFPCCQGCEVYYTDDDGEWGFENNQWCGINSETCSSSNVVTPTSKCFTEEKGLGFPCCQECTVVTSDDDGDWGVENNEWCGIPNSCY</sequence>
<evidence type="ECO:0000256" key="3">
    <source>
        <dbReference type="ARBA" id="ARBA00022801"/>
    </source>
</evidence>
<evidence type="ECO:0000256" key="4">
    <source>
        <dbReference type="SAM" id="SignalP"/>
    </source>
</evidence>
<dbReference type="GO" id="GO:0004553">
    <property type="term" value="F:hydrolase activity, hydrolyzing O-glycosyl compounds"/>
    <property type="evidence" value="ECO:0007669"/>
    <property type="project" value="InterPro"/>
</dbReference>
<dbReference type="GO" id="GO:0030247">
    <property type="term" value="F:polysaccharide binding"/>
    <property type="evidence" value="ECO:0007669"/>
    <property type="project" value="InterPro"/>
</dbReference>
<reference evidence="6 7" key="1">
    <citation type="submission" date="2016-08" db="EMBL/GenBank/DDBJ databases">
        <title>A Parts List for Fungal Cellulosomes Revealed by Comparative Genomics.</title>
        <authorList>
            <consortium name="DOE Joint Genome Institute"/>
            <person name="Haitjema C.H."/>
            <person name="Gilmore S.P."/>
            <person name="Henske J.K."/>
            <person name="Solomon K.V."/>
            <person name="De Groot R."/>
            <person name="Kuo A."/>
            <person name="Mondo S.J."/>
            <person name="Salamov A.A."/>
            <person name="Labutti K."/>
            <person name="Zhao Z."/>
            <person name="Chiniquy J."/>
            <person name="Barry K."/>
            <person name="Brewer H.M."/>
            <person name="Purvine S.O."/>
            <person name="Wright A.T."/>
            <person name="Boxma B."/>
            <person name="Van Alen T."/>
            <person name="Hackstein J.H."/>
            <person name="Baker S.E."/>
            <person name="Grigoriev I.V."/>
            <person name="O'Malley M.A."/>
        </authorList>
    </citation>
    <scope>NUCLEOTIDE SEQUENCE [LARGE SCALE GENOMIC DNA]</scope>
    <source>
        <strain evidence="6 7">G1</strain>
    </source>
</reference>
<dbReference type="Pfam" id="PF02013">
    <property type="entry name" value="CBM_10"/>
    <property type="match status" value="3"/>
</dbReference>
<organism evidence="6 7">
    <name type="scientific">Neocallimastix californiae</name>
    <dbReference type="NCBI Taxonomy" id="1754190"/>
    <lineage>
        <taxon>Eukaryota</taxon>
        <taxon>Fungi</taxon>
        <taxon>Fungi incertae sedis</taxon>
        <taxon>Chytridiomycota</taxon>
        <taxon>Chytridiomycota incertae sedis</taxon>
        <taxon>Neocallimastigomycetes</taxon>
        <taxon>Neocallimastigales</taxon>
        <taxon>Neocallimastigaceae</taxon>
        <taxon>Neocallimastix</taxon>
    </lineage>
</organism>
<dbReference type="InterPro" id="IPR012291">
    <property type="entry name" value="CBM2_carb-bd_dom_sf"/>
</dbReference>
<feature type="chain" id="PRO_5012711412" description="CBM10 domain-containing protein" evidence="4">
    <location>
        <begin position="24"/>
        <end position="576"/>
    </location>
</feature>
<dbReference type="InterPro" id="IPR009034">
    <property type="entry name" value="Dockerin_dom_fun_sf"/>
</dbReference>
<keyword evidence="7" id="KW-1185">Reference proteome</keyword>
<dbReference type="EMBL" id="MCOG01000089">
    <property type="protein sequence ID" value="ORY54015.1"/>
    <property type="molecule type" value="Genomic_DNA"/>
</dbReference>
<name>A0A1Y2D624_9FUNG</name>
<dbReference type="SUPFAM" id="SSF49384">
    <property type="entry name" value="Carbohydrate-binding domain"/>
    <property type="match status" value="1"/>
</dbReference>
<feature type="domain" description="CBM10" evidence="5">
    <location>
        <begin position="432"/>
        <end position="468"/>
    </location>
</feature>
<dbReference type="Gene3D" id="2.60.40.290">
    <property type="match status" value="1"/>
</dbReference>
<keyword evidence="1 4" id="KW-0732">Signal</keyword>
<dbReference type="Gene3D" id="3.90.1220.10">
    <property type="entry name" value="Cellulose docking domain, dockering"/>
    <property type="match status" value="3"/>
</dbReference>
<feature type="domain" description="CBM10" evidence="5">
    <location>
        <begin position="481"/>
        <end position="519"/>
    </location>
</feature>
<evidence type="ECO:0000259" key="5">
    <source>
        <dbReference type="PROSITE" id="PS51763"/>
    </source>
</evidence>
<dbReference type="InterPro" id="IPR008965">
    <property type="entry name" value="CBM2/CBM3_carb-bd_dom_sf"/>
</dbReference>
<evidence type="ECO:0000313" key="7">
    <source>
        <dbReference type="Proteomes" id="UP000193920"/>
    </source>
</evidence>
<dbReference type="Gene3D" id="1.10.530.60">
    <property type="match status" value="1"/>
</dbReference>
<evidence type="ECO:0000256" key="1">
    <source>
        <dbReference type="ARBA" id="ARBA00022729"/>
    </source>
</evidence>
<dbReference type="InterPro" id="IPR002883">
    <property type="entry name" value="CBM10/Dockerin_dom"/>
</dbReference>
<dbReference type="Proteomes" id="UP000193920">
    <property type="component" value="Unassembled WGS sequence"/>
</dbReference>
<evidence type="ECO:0000256" key="2">
    <source>
        <dbReference type="ARBA" id="ARBA00022737"/>
    </source>
</evidence>
<feature type="signal peptide" evidence="4">
    <location>
        <begin position="1"/>
        <end position="23"/>
    </location>
</feature>
<proteinExistence type="predicted"/>
<accession>A0A1Y2D624</accession>
<keyword evidence="3" id="KW-0378">Hydrolase</keyword>
<gene>
    <name evidence="6" type="ORF">LY90DRAFT_702500</name>
</gene>
<comment type="caution">
    <text evidence="6">The sequence shown here is derived from an EMBL/GenBank/DDBJ whole genome shotgun (WGS) entry which is preliminary data.</text>
</comment>
<feature type="domain" description="CBM10" evidence="5">
    <location>
        <begin position="534"/>
        <end position="572"/>
    </location>
</feature>
<dbReference type="SUPFAM" id="SSF64571">
    <property type="entry name" value="Cellulose docking domain, dockering"/>
    <property type="match status" value="3"/>
</dbReference>
<dbReference type="AlphaFoldDB" id="A0A1Y2D624"/>